<dbReference type="InterPro" id="IPR036291">
    <property type="entry name" value="NAD(P)-bd_dom_sf"/>
</dbReference>
<keyword evidence="1" id="KW-0521">NADP</keyword>
<proteinExistence type="inferred from homology"/>
<dbReference type="AlphaFoldDB" id="O81828"/>
<accession>O81828</accession>
<evidence type="ECO:0000313" key="5">
    <source>
        <dbReference type="EMBL" id="CAA19719.1"/>
    </source>
</evidence>
<dbReference type="PANTHER" id="PTHR10366:SF628">
    <property type="entry name" value="NAD(P)-BINDING ROSSMANN-FOLD SUPERFAMILY PROTEIN"/>
    <property type="match status" value="1"/>
</dbReference>
<evidence type="ECO:0000256" key="3">
    <source>
        <dbReference type="ARBA" id="ARBA00023445"/>
    </source>
</evidence>
<comment type="similarity">
    <text evidence="3">Belongs to the NAD(P)-dependent epimerase/dehydratase family. Dihydroflavonol-4-reductase subfamily.</text>
</comment>
<dbReference type="PANTHER" id="PTHR10366">
    <property type="entry name" value="NAD DEPENDENT EPIMERASE/DEHYDRATASE"/>
    <property type="match status" value="1"/>
</dbReference>
<reference key="1">
    <citation type="journal article" date="1999" name="Nature">
        <title>Sequence and analysis of chromosome 4 of the plant Arabidopsis thaliana.</title>
        <authorList>
            <consortium name="EU"/>
            <consortium name="CSHL and WU Arabidopsis Sequencing Project"/>
            <person name="Mayer K."/>
            <person name="Schuller C."/>
            <person name="Wambutt R."/>
            <person name="Murphy G."/>
            <person name="Volckaert G."/>
            <person name="Pohl T."/>
            <person name="Dusterhoft A."/>
            <person name="Stiekema W."/>
            <person name="Entian K.D."/>
            <person name="Terryn N."/>
            <person name="Harris B."/>
            <person name="Ansorge W."/>
            <person name="Brandt P."/>
            <person name="Grivell L."/>
            <person name="Rieger M."/>
            <person name="Weichselgartner M."/>
            <person name="de Simone V."/>
            <person name="Obermaier B."/>
            <person name="Mache R."/>
            <person name="Muller M."/>
            <person name="Kreis M."/>
            <person name="Delseny M."/>
            <person name="Puigdomenech P."/>
            <person name="Watson M."/>
            <person name="Schmidtheini T."/>
            <person name="Reichert B."/>
            <person name="Portatelle D."/>
            <person name="Perez-Alonso M."/>
            <person name="Boutry M."/>
            <person name="Bancroft I."/>
            <person name="Vos P."/>
            <person name="Hoheisel J."/>
            <person name="Zimmermann W."/>
            <person name="Wedler H."/>
            <person name="Ridley P."/>
            <person name="Langham S.A."/>
            <person name="McCullagh B."/>
            <person name="Bilham L."/>
            <person name="Robben J."/>
            <person name="Van der Schueren J."/>
            <person name="Grymonprez B."/>
            <person name="Chuang Y.J."/>
            <person name="Vandenbussche F."/>
            <person name="Braeken M."/>
            <person name="Weltjens I."/>
            <person name="Voet M."/>
            <person name="Bastiaens I."/>
            <person name="Aert R."/>
            <person name="Defoor E."/>
            <person name="Weitzenegger T."/>
            <person name="Bothe G."/>
            <person name="Ramsperger U."/>
            <person name="Hilbert H."/>
            <person name="Braun M."/>
            <person name="Holzer E."/>
            <person name="Brandt A."/>
            <person name="Peters S."/>
            <person name="van Staveren M."/>
            <person name="Dirske W."/>
            <person name="Mooijman P."/>
            <person name="Klein Lankhorst R."/>
            <person name="Rose M."/>
            <person name="Hauf J."/>
            <person name="Kotter P."/>
            <person name="Berneiser S."/>
            <person name="Hempel S."/>
            <person name="Feldpausch M."/>
            <person name="Lamberth S."/>
            <person name="Van den Daele H."/>
            <person name="De Keyser A."/>
            <person name="Buysshaert C."/>
            <person name="Gielen J."/>
            <person name="Villarroel R."/>
            <person name="De Clercq R."/>
            <person name="Van Montagu M."/>
            <person name="Rogers J."/>
            <person name="Cronin A."/>
            <person name="Quail M."/>
            <person name="Bray-Allen S."/>
            <person name="Clark L."/>
            <person name="Doggett J."/>
            <person name="Hall S."/>
            <person name="Kay M."/>
            <person name="Lennard N."/>
            <person name="McLay K."/>
            <person name="Mayes R."/>
            <person name="Pettett A."/>
            <person name="Rajandream M.A."/>
            <person name="Lyne M."/>
            <person name="Benes V."/>
            <person name="Rechmann S."/>
            <person name="Borkova D."/>
            <person name="Blocker H."/>
            <person name="Scharfe M."/>
            <person name="Grimm M."/>
            <person name="Lohnert T.H."/>
            <person name="Dose S."/>
            <person name="de Haan M."/>
            <person name="Maarse A."/>
            <person name="Schafer M."/>
            <person name="Muller-Auer S."/>
            <person name="Gabel C."/>
            <person name="Fuchs M."/>
            <person name="Fartmann B."/>
            <person name="Granderath K."/>
            <person name="Dauner D."/>
            <person name="Herzl A."/>
            <person name="Neumann S."/>
            <person name="Argiriou A."/>
            <person name="Vitale D."/>
            <person name="Liguori R."/>
            <person name="Piravandi E."/>
            <person name="Massenet O."/>
            <person name="Quigley F."/>
            <person name="Clabauld G."/>
            <person name="Mundlein A."/>
            <person name="Felber R."/>
            <person name="Schnabl S."/>
            <person name="Hiller R."/>
            <person name="Schmidt W."/>
            <person name="Lecharny A."/>
            <person name="Aubourg S."/>
            <person name="Chefdor F."/>
            <person name="Cooke R."/>
            <person name="Berger C."/>
            <person name="Montfort A."/>
            <person name="Casacuberta E."/>
            <person name="Gibbons T."/>
            <person name="Weber N."/>
            <person name="Vandenbol M."/>
            <person name="Bargues M."/>
            <person name="Terol J."/>
            <person name="Torres A."/>
            <person name="Perez-Perez A."/>
            <person name="Purnelle B."/>
            <person name="Bent E."/>
            <person name="Johnson S."/>
            <person name="Tacon D."/>
            <person name="Jesse T."/>
            <person name="Heijnen L."/>
            <person name="Schwarz S."/>
            <person name="Scholler P."/>
            <person name="Heber S."/>
            <person name="Francs P."/>
            <person name="Bielke C."/>
            <person name="Frishman D."/>
            <person name="Haase D."/>
            <person name="Lemcke K."/>
            <person name="Mewes H.W."/>
            <person name="Stocker S."/>
            <person name="Zaccaria P."/>
            <person name="Bevan M."/>
            <person name="Wilson R.K."/>
            <person name="de la Bastide M."/>
            <person name="Habermann K."/>
            <person name="Parnell L."/>
            <person name="Dedhia N."/>
            <person name="Gnoj L."/>
            <person name="Schutz K."/>
            <person name="Huang E."/>
            <person name="Spiegel L."/>
            <person name="Sehkon M."/>
            <person name="Murray J."/>
            <person name="Sheet P."/>
            <person name="Cordes M."/>
            <person name="Abu-Threideh J."/>
            <person name="Stoneking T."/>
            <person name="Kalicki J."/>
            <person name="Graves T."/>
            <person name="Harmon G."/>
            <person name="Edwards J."/>
            <person name="Latreille P."/>
            <person name="Courtney L."/>
            <person name="Cloud J."/>
            <person name="Abbott A."/>
            <person name="Scott K."/>
            <person name="Johnson D."/>
            <person name="Minx P."/>
            <person name="Bentley D."/>
            <person name="Fulton B."/>
            <person name="Miller N."/>
            <person name="Greco T."/>
            <person name="Kemp K."/>
            <person name="Kramer J."/>
            <person name="Fulton L."/>
            <person name="Mardis E."/>
            <person name="Dante M."/>
            <person name="Pepin K."/>
            <person name="Hillier L."/>
            <person name="Nelson J."/>
            <person name="Spieth J."/>
            <person name="Ryan E."/>
            <person name="Andrews S."/>
            <person name="Geisel C."/>
            <person name="Layman D."/>
            <person name="Du H."/>
            <person name="Ali J."/>
            <person name="Berghoff A."/>
            <person name="Jones K."/>
            <person name="Drone K."/>
            <person name="Cotton M."/>
            <person name="Joshu C."/>
            <person name="Antonoiu B."/>
            <person name="Zidanic M."/>
            <person name="Strong C."/>
            <person name="Sun H."/>
            <person name="Lamar B."/>
            <person name="Yordan C."/>
            <person name="Ma P."/>
            <person name="Zhong J."/>
            <person name="Preston R."/>
            <person name="Vil D."/>
            <person name="Shekher M."/>
            <person name="Matero A."/>
            <person name="Shah R."/>
            <person name="Swaby I.K."/>
            <person name="O'Shaughnessy A."/>
            <person name="Rodriguez M."/>
            <person name="Hoffmann J."/>
            <person name="Till S."/>
            <person name="Granat S."/>
            <person name="Shohdy N."/>
            <person name="Hasegawa A."/>
            <person name="Hameed A."/>
            <person name="Lodhi M."/>
            <person name="Johnson A."/>
            <person name="Chen E."/>
            <person name="Marra M."/>
            <person name="Martienssen R."/>
            <person name="McCombie W.R."/>
        </authorList>
    </citation>
    <scope>NUCLEOTIDE SEQUENCE [LARGE SCALE GENOMIC DNA]</scope>
    <source>
        <strain>cv. Columbia</strain>
    </source>
</reference>
<evidence type="ECO:0000259" key="4">
    <source>
        <dbReference type="Pfam" id="PF01370"/>
    </source>
</evidence>
<feature type="domain" description="NAD-dependent epimerase/dehydratase" evidence="4">
    <location>
        <begin position="85"/>
        <end position="320"/>
    </location>
</feature>
<dbReference type="InterPro" id="IPR050425">
    <property type="entry name" value="NAD(P)_dehydrat-like"/>
</dbReference>
<protein>
    <submittedName>
        <fullName evidence="5">Uncharacterized protein AT4g27250</fullName>
    </submittedName>
</protein>
<dbReference type="CDD" id="cd08958">
    <property type="entry name" value="FR_SDR_e"/>
    <property type="match status" value="1"/>
</dbReference>
<dbReference type="GO" id="GO:0016491">
    <property type="term" value="F:oxidoreductase activity"/>
    <property type="evidence" value="ECO:0007669"/>
    <property type="project" value="UniProtKB-KW"/>
</dbReference>
<reference evidence="6" key="3">
    <citation type="submission" date="2000-03" db="EMBL/GenBank/DDBJ databases">
        <authorList>
            <person name="Reichert B.J."/>
            <person name="Barel E."/>
            <person name="Mewes H.W."/>
            <person name="Lemcke K."/>
            <person name="Mayer K.F.X."/>
        </authorList>
    </citation>
    <scope>NUCLEOTIDE SEQUENCE</scope>
</reference>
<reference evidence="5" key="2">
    <citation type="submission" date="2000-03" db="EMBL/GenBank/DDBJ databases">
        <authorList>
            <person name="EU Arabidopsis sequencing project"/>
        </authorList>
    </citation>
    <scope>NUCLEOTIDE SEQUENCE</scope>
</reference>
<dbReference type="ExpressionAtlas" id="O81828">
    <property type="expression patterns" value="baseline and differential"/>
</dbReference>
<dbReference type="InterPro" id="IPR001509">
    <property type="entry name" value="Epimerase_deHydtase"/>
</dbReference>
<organism evidence="5">
    <name type="scientific">Arabidopsis thaliana</name>
    <name type="common">Mouse-ear cress</name>
    <dbReference type="NCBI Taxonomy" id="3702"/>
    <lineage>
        <taxon>Eukaryota</taxon>
        <taxon>Viridiplantae</taxon>
        <taxon>Streptophyta</taxon>
        <taxon>Embryophyta</taxon>
        <taxon>Tracheophyta</taxon>
        <taxon>Spermatophyta</taxon>
        <taxon>Magnoliopsida</taxon>
        <taxon>eudicotyledons</taxon>
        <taxon>Gunneridae</taxon>
        <taxon>Pentapetalae</taxon>
        <taxon>rosids</taxon>
        <taxon>malvids</taxon>
        <taxon>Brassicales</taxon>
        <taxon>Brassicaceae</taxon>
        <taxon>Camelineae</taxon>
        <taxon>Arabidopsis</taxon>
    </lineage>
</organism>
<dbReference type="Gene3D" id="3.40.50.720">
    <property type="entry name" value="NAD(P)-binding Rossmann-like Domain"/>
    <property type="match status" value="1"/>
</dbReference>
<dbReference type="FunFam" id="3.40.50.720:FF:000085">
    <property type="entry name" value="Dihydroflavonol reductase"/>
    <property type="match status" value="1"/>
</dbReference>
<dbReference type="EMBL" id="AL030978">
    <property type="protein sequence ID" value="CAA19719.1"/>
    <property type="molecule type" value="Genomic_DNA"/>
</dbReference>
<evidence type="ECO:0000256" key="1">
    <source>
        <dbReference type="ARBA" id="ARBA00022857"/>
    </source>
</evidence>
<keyword evidence="2" id="KW-0560">Oxidoreductase</keyword>
<evidence type="ECO:0000313" key="6">
    <source>
        <dbReference type="EMBL" id="CAB79580.1"/>
    </source>
</evidence>
<dbReference type="SUPFAM" id="SSF51735">
    <property type="entry name" value="NAD(P)-binding Rossmann-fold domains"/>
    <property type="match status" value="1"/>
</dbReference>
<dbReference type="Pfam" id="PF01370">
    <property type="entry name" value="Epimerase"/>
    <property type="match status" value="2"/>
</dbReference>
<sequence length="405" mass="46215">MELQGEESKTATYCVTGASGYIGSWLVKSLLQRGYTVHATLRDLGIFLFSNFVYIESFRYFTQSFEIKMIFIINDKLLPSTAKSEYFQSKWKENERLRLFRADLRDDGSFDDAVKGCDGVFHVAASMEFDISSDHVNLESYVQSKVIEPALKGVRNVLSSCLKSKSVKRVVFTSSISTLTAKDENERMRSFVDETCKAHVDHVLKTQASGWIYVLSKLVSEEEAFRYAKERGMDLVSVITTTVSGPFLTPFVPSSVQVLLSPITGVYIIFSIIIHKFKCDSKLFAILSAVNKRMGSIALVHIEDICRAHLFLMEQPKAKGQYICCVDNIDMHELMLHHFSKDYLCKVQKVNEDEEERECMKPIISSKKLRELGFEYKYGIEEIVDQTIDASIKIKFPTLNHKLRQ</sequence>
<gene>
    <name evidence="5" type="ordered locus">At4g27250</name>
</gene>
<dbReference type="PIR" id="T05749">
    <property type="entry name" value="T05749"/>
</dbReference>
<feature type="domain" description="NAD-dependent epimerase/dehydratase" evidence="4">
    <location>
        <begin position="14"/>
        <end position="42"/>
    </location>
</feature>
<name>O81828_ARATH</name>
<evidence type="ECO:0000256" key="2">
    <source>
        <dbReference type="ARBA" id="ARBA00023002"/>
    </source>
</evidence>
<dbReference type="EMBL" id="AL161566">
    <property type="protein sequence ID" value="CAB79580.1"/>
    <property type="molecule type" value="Genomic_DNA"/>
</dbReference>